<organism evidence="3 4">
    <name type="scientific">Jiella sonneratiae</name>
    <dbReference type="NCBI Taxonomy" id="2816856"/>
    <lineage>
        <taxon>Bacteria</taxon>
        <taxon>Pseudomonadati</taxon>
        <taxon>Pseudomonadota</taxon>
        <taxon>Alphaproteobacteria</taxon>
        <taxon>Hyphomicrobiales</taxon>
        <taxon>Aurantimonadaceae</taxon>
        <taxon>Jiella</taxon>
    </lineage>
</organism>
<dbReference type="PANTHER" id="PTHR33755:SF6">
    <property type="entry name" value="PLASMID STABILIZATION SYSTEM PROTEIN"/>
    <property type="match status" value="1"/>
</dbReference>
<gene>
    <name evidence="3" type="ORF">J1C47_09745</name>
</gene>
<dbReference type="Gene3D" id="3.30.2310.20">
    <property type="entry name" value="RelE-like"/>
    <property type="match status" value="1"/>
</dbReference>
<evidence type="ECO:0000313" key="4">
    <source>
        <dbReference type="Proteomes" id="UP000664288"/>
    </source>
</evidence>
<keyword evidence="4" id="KW-1185">Reference proteome</keyword>
<reference evidence="3 4" key="1">
    <citation type="submission" date="2021-03" db="EMBL/GenBank/DDBJ databases">
        <title>Whole genome sequence of Jiella sp. MQZ13P-4.</title>
        <authorList>
            <person name="Tuo L."/>
        </authorList>
    </citation>
    <scope>NUCLEOTIDE SEQUENCE [LARGE SCALE GENOMIC DNA]</scope>
    <source>
        <strain evidence="3 4">MQZ13P-4</strain>
    </source>
</reference>
<keyword evidence="2" id="KW-1277">Toxin-antitoxin system</keyword>
<dbReference type="InterPro" id="IPR007712">
    <property type="entry name" value="RelE/ParE_toxin"/>
</dbReference>
<comment type="similarity">
    <text evidence="1">Belongs to the RelE toxin family.</text>
</comment>
<dbReference type="PANTHER" id="PTHR33755">
    <property type="entry name" value="TOXIN PARE1-RELATED"/>
    <property type="match status" value="1"/>
</dbReference>
<evidence type="ECO:0000256" key="1">
    <source>
        <dbReference type="ARBA" id="ARBA00006226"/>
    </source>
</evidence>
<dbReference type="Pfam" id="PF05016">
    <property type="entry name" value="ParE_toxin"/>
    <property type="match status" value="1"/>
</dbReference>
<protein>
    <submittedName>
        <fullName evidence="3">Type II toxin-antitoxin system RelE/ParE family toxin</fullName>
    </submittedName>
</protein>
<name>A0ABS3J2M8_9HYPH</name>
<dbReference type="RefSeq" id="WP_207350569.1">
    <property type="nucleotide sequence ID" value="NZ_JAFMPY010000008.1"/>
</dbReference>
<dbReference type="EMBL" id="JAFMPY010000008">
    <property type="protein sequence ID" value="MBO0903924.1"/>
    <property type="molecule type" value="Genomic_DNA"/>
</dbReference>
<proteinExistence type="inferred from homology"/>
<comment type="caution">
    <text evidence="3">The sequence shown here is derived from an EMBL/GenBank/DDBJ whole genome shotgun (WGS) entry which is preliminary data.</text>
</comment>
<dbReference type="InterPro" id="IPR051803">
    <property type="entry name" value="TA_system_RelE-like_toxin"/>
</dbReference>
<evidence type="ECO:0000313" key="3">
    <source>
        <dbReference type="EMBL" id="MBO0903924.1"/>
    </source>
</evidence>
<dbReference type="Proteomes" id="UP000664288">
    <property type="component" value="Unassembled WGS sequence"/>
</dbReference>
<evidence type="ECO:0000256" key="2">
    <source>
        <dbReference type="ARBA" id="ARBA00022649"/>
    </source>
</evidence>
<dbReference type="InterPro" id="IPR035093">
    <property type="entry name" value="RelE/ParE_toxin_dom_sf"/>
</dbReference>
<sequence length="94" mass="11226">MKIVFLPRARADLGWFRRYYEEIFPDGAVRARLQFGRTMQTLREHPLAGRQGEEGTREIVLGRTPFIFVYVVREDRIEIIRVFDQRAERSGEWP</sequence>
<accession>A0ABS3J2M8</accession>